<evidence type="ECO:0000256" key="1">
    <source>
        <dbReference type="SAM" id="SignalP"/>
    </source>
</evidence>
<reference evidence="3 4" key="1">
    <citation type="submission" date="2019-09" db="EMBL/GenBank/DDBJ databases">
        <title>Genome sequence and assembly of Taibaiella sp.</title>
        <authorList>
            <person name="Chhetri G."/>
        </authorList>
    </citation>
    <scope>NUCLEOTIDE SEQUENCE [LARGE SCALE GENOMIC DNA]</scope>
    <source>
        <strain evidence="3 4">KVB11</strain>
    </source>
</reference>
<dbReference type="InterPro" id="IPR026444">
    <property type="entry name" value="Secre_tail"/>
</dbReference>
<dbReference type="InterPro" id="IPR009003">
    <property type="entry name" value="Peptidase_S1_PA"/>
</dbReference>
<dbReference type="Pfam" id="PF18962">
    <property type="entry name" value="Por_Secre_tail"/>
    <property type="match status" value="1"/>
</dbReference>
<dbReference type="AlphaFoldDB" id="A0A5M6CH61"/>
<dbReference type="InterPro" id="IPR043504">
    <property type="entry name" value="Peptidase_S1_PA_chymotrypsin"/>
</dbReference>
<dbReference type="GO" id="GO:0004252">
    <property type="term" value="F:serine-type endopeptidase activity"/>
    <property type="evidence" value="ECO:0007669"/>
    <property type="project" value="InterPro"/>
</dbReference>
<feature type="signal peptide" evidence="1">
    <location>
        <begin position="1"/>
        <end position="21"/>
    </location>
</feature>
<name>A0A5M6CH61_9BACT</name>
<comment type="caution">
    <text evidence="3">The sequence shown here is derived from an EMBL/GenBank/DDBJ whole genome shotgun (WGS) entry which is preliminary data.</text>
</comment>
<evidence type="ECO:0000313" key="4">
    <source>
        <dbReference type="Proteomes" id="UP000323632"/>
    </source>
</evidence>
<evidence type="ECO:0000259" key="2">
    <source>
        <dbReference type="Pfam" id="PF18962"/>
    </source>
</evidence>
<dbReference type="NCBIfam" id="TIGR04183">
    <property type="entry name" value="Por_Secre_tail"/>
    <property type="match status" value="1"/>
</dbReference>
<organism evidence="3 4">
    <name type="scientific">Taibaiella lutea</name>
    <dbReference type="NCBI Taxonomy" id="2608001"/>
    <lineage>
        <taxon>Bacteria</taxon>
        <taxon>Pseudomonadati</taxon>
        <taxon>Bacteroidota</taxon>
        <taxon>Chitinophagia</taxon>
        <taxon>Chitinophagales</taxon>
        <taxon>Chitinophagaceae</taxon>
        <taxon>Taibaiella</taxon>
    </lineage>
</organism>
<feature type="chain" id="PRO_5024435431" evidence="1">
    <location>
        <begin position="22"/>
        <end position="603"/>
    </location>
</feature>
<dbReference type="RefSeq" id="WP_150032248.1">
    <property type="nucleotide sequence ID" value="NZ_VWSH01000002.1"/>
</dbReference>
<sequence>MKKTILALAILSSLGGISSYAQVNKGGLPLSMILNESTLRDQKVETILYQAPDLKTVLKNDIAAQTINPRLDRCGIAVSTNVSFPESGKFVFVNGAMVWRAQIEIANAPAIGLYYNAFKLPEGVKYFITNENKKQVLGAYTNENNPSDGLFATEMMEGNVANLEIDIPAGTNINDIQLHVDRVAYFYKGINFLSQYSDKSIDDGTAQKPTDDPWINGSAPCHINAICPAGASLPMSRKSVARIVVDAGGGFFGFCSATLINNTTEDCTPYMLTATHCDEDNSTENSHFSTWTFYFNFESPLCGGGGNIKETNTMSGADFVARADYDSSSITIIGDFMLLKLRSKVPDTYGAYLAGWNRSSILSTADSFIGFHHPNGDIKKLSVGKNISSTGEFNQNPVTTPNTHWSLNFFTGGVEGGSSGSALFDKNGLIVGDLTGSPPVNACPEDTRPDGKFSKNGILYSKLSRNWEYPEGNGITTKQLKPWLDPINTNSTTLQPKLFTAACPTAPTTGISNTPKSELSNAVSIYPNPVTSGVVRMQVNLVKQADLVVTIYDITGAAKATYNLNNASKGEFTFDLSGYANGTYLMKVNSGDASTLKKFVVLH</sequence>
<dbReference type="SUPFAM" id="SSF50494">
    <property type="entry name" value="Trypsin-like serine proteases"/>
    <property type="match status" value="1"/>
</dbReference>
<protein>
    <submittedName>
        <fullName evidence="3">T9SS type A sorting domain-containing protein</fullName>
    </submittedName>
</protein>
<keyword evidence="1" id="KW-0732">Signal</keyword>
<feature type="domain" description="Secretion system C-terminal sorting" evidence="2">
    <location>
        <begin position="525"/>
        <end position="601"/>
    </location>
</feature>
<evidence type="ECO:0000313" key="3">
    <source>
        <dbReference type="EMBL" id="KAA5534568.1"/>
    </source>
</evidence>
<proteinExistence type="predicted"/>
<dbReference type="InterPro" id="IPR018114">
    <property type="entry name" value="TRYPSIN_HIS"/>
</dbReference>
<dbReference type="GO" id="GO:0006508">
    <property type="term" value="P:proteolysis"/>
    <property type="evidence" value="ECO:0007669"/>
    <property type="project" value="InterPro"/>
</dbReference>
<gene>
    <name evidence="3" type="ORF">F0919_08070</name>
</gene>
<dbReference type="PANTHER" id="PTHR36234">
    <property type="entry name" value="LYSYL ENDOPEPTIDASE"/>
    <property type="match status" value="1"/>
</dbReference>
<keyword evidence="4" id="KW-1185">Reference proteome</keyword>
<dbReference type="EMBL" id="VWSH01000002">
    <property type="protein sequence ID" value="KAA5534568.1"/>
    <property type="molecule type" value="Genomic_DNA"/>
</dbReference>
<dbReference type="PROSITE" id="PS00134">
    <property type="entry name" value="TRYPSIN_HIS"/>
    <property type="match status" value="1"/>
</dbReference>
<dbReference type="Proteomes" id="UP000323632">
    <property type="component" value="Unassembled WGS sequence"/>
</dbReference>
<dbReference type="PANTHER" id="PTHR36234:SF5">
    <property type="entry name" value="LYSYL ENDOPEPTIDASE"/>
    <property type="match status" value="1"/>
</dbReference>
<accession>A0A5M6CH61</accession>
<dbReference type="Gene3D" id="2.40.10.10">
    <property type="entry name" value="Trypsin-like serine proteases"/>
    <property type="match status" value="2"/>
</dbReference>